<dbReference type="InterPro" id="IPR011009">
    <property type="entry name" value="Kinase-like_dom_sf"/>
</dbReference>
<dbReference type="AlphaFoldDB" id="A0AAW0FVK1"/>
<comment type="caution">
    <text evidence="1">The sequence shown here is derived from an EMBL/GenBank/DDBJ whole genome shotgun (WGS) entry which is preliminary data.</text>
</comment>
<dbReference type="Gene3D" id="1.10.510.10">
    <property type="entry name" value="Transferase(Phosphotransferase) domain 1"/>
    <property type="match status" value="1"/>
</dbReference>
<dbReference type="EMBL" id="JASBNA010000036">
    <property type="protein sequence ID" value="KAK7682299.1"/>
    <property type="molecule type" value="Genomic_DNA"/>
</dbReference>
<accession>A0AAW0FVK1</accession>
<evidence type="ECO:0008006" key="3">
    <source>
        <dbReference type="Google" id="ProtNLM"/>
    </source>
</evidence>
<proteinExistence type="predicted"/>
<protein>
    <recommendedName>
        <fullName evidence="3">Protein kinase domain-containing protein</fullName>
    </recommendedName>
</protein>
<gene>
    <name evidence="1" type="ORF">QCA50_014502</name>
</gene>
<keyword evidence="2" id="KW-1185">Reference proteome</keyword>
<sequence length="92" mass="10564">MMELTGEQFTPEILQHAYKRDQYFNENGTLRRISDIFPGSIASALENYKILDKDDLQPTADFIASCLRLDPLKRPSAKELQLAPWLKDAFTC</sequence>
<evidence type="ECO:0000313" key="1">
    <source>
        <dbReference type="EMBL" id="KAK7682299.1"/>
    </source>
</evidence>
<dbReference type="Proteomes" id="UP001385951">
    <property type="component" value="Unassembled WGS sequence"/>
</dbReference>
<reference evidence="1 2" key="1">
    <citation type="submission" date="2022-09" db="EMBL/GenBank/DDBJ databases">
        <authorList>
            <person name="Palmer J.M."/>
        </authorList>
    </citation>
    <scope>NUCLEOTIDE SEQUENCE [LARGE SCALE GENOMIC DNA]</scope>
    <source>
        <strain evidence="1 2">DSM 7382</strain>
    </source>
</reference>
<name>A0AAW0FVK1_9APHY</name>
<organism evidence="1 2">
    <name type="scientific">Cerrena zonata</name>
    <dbReference type="NCBI Taxonomy" id="2478898"/>
    <lineage>
        <taxon>Eukaryota</taxon>
        <taxon>Fungi</taxon>
        <taxon>Dikarya</taxon>
        <taxon>Basidiomycota</taxon>
        <taxon>Agaricomycotina</taxon>
        <taxon>Agaricomycetes</taxon>
        <taxon>Polyporales</taxon>
        <taxon>Cerrenaceae</taxon>
        <taxon>Cerrena</taxon>
    </lineage>
</organism>
<dbReference type="SUPFAM" id="SSF56112">
    <property type="entry name" value="Protein kinase-like (PK-like)"/>
    <property type="match status" value="1"/>
</dbReference>
<evidence type="ECO:0000313" key="2">
    <source>
        <dbReference type="Proteomes" id="UP001385951"/>
    </source>
</evidence>